<proteinExistence type="inferred from homology"/>
<evidence type="ECO:0000256" key="3">
    <source>
        <dbReference type="ARBA" id="ARBA00022525"/>
    </source>
</evidence>
<dbReference type="EMBL" id="NIXT01003265">
    <property type="protein sequence ID" value="OXE29431.1"/>
    <property type="molecule type" value="Genomic_DNA"/>
</dbReference>
<dbReference type="PANTHER" id="PTHR40088:SF1">
    <property type="entry name" value="PECTATE LYASE PEL9"/>
    <property type="match status" value="1"/>
</dbReference>
<dbReference type="GO" id="GO:0046872">
    <property type="term" value="F:metal ion binding"/>
    <property type="evidence" value="ECO:0007669"/>
    <property type="project" value="UniProtKB-KW"/>
</dbReference>
<dbReference type="Proteomes" id="UP000214596">
    <property type="component" value="Unassembled WGS sequence"/>
</dbReference>
<keyword evidence="6" id="KW-0106">Calcium</keyword>
<keyword evidence="4" id="KW-0479">Metal-binding</keyword>
<dbReference type="PANTHER" id="PTHR40088">
    <property type="entry name" value="PECTATE LYASE (EUROFUNG)"/>
    <property type="match status" value="1"/>
</dbReference>
<comment type="similarity">
    <text evidence="8">Belongs to the polysaccharide lyase 9 family.</text>
</comment>
<keyword evidence="5" id="KW-0732">Signal</keyword>
<dbReference type="InterPro" id="IPR052052">
    <property type="entry name" value="Polysaccharide_Lyase_9"/>
</dbReference>
<evidence type="ECO:0000256" key="8">
    <source>
        <dbReference type="ARBA" id="ARBA00038263"/>
    </source>
</evidence>
<comment type="caution">
    <text evidence="9">The sequence shown here is derived from an EMBL/GenBank/DDBJ whole genome shotgun (WGS) entry which is preliminary data.</text>
</comment>
<evidence type="ECO:0000313" key="10">
    <source>
        <dbReference type="Proteomes" id="UP000214596"/>
    </source>
</evidence>
<comment type="subcellular location">
    <subcellularLocation>
        <location evidence="2">Secreted</location>
    </subcellularLocation>
</comment>
<feature type="non-terminal residue" evidence="9">
    <location>
        <position position="105"/>
    </location>
</feature>
<feature type="non-terminal residue" evidence="9">
    <location>
        <position position="1"/>
    </location>
</feature>
<dbReference type="AlphaFoldDB" id="A0A227J2U1"/>
<gene>
    <name evidence="9" type="ORF">CA163_28670</name>
</gene>
<keyword evidence="3" id="KW-0964">Secreted</keyword>
<dbReference type="InterPro" id="IPR011050">
    <property type="entry name" value="Pectin_lyase_fold/virulence"/>
</dbReference>
<evidence type="ECO:0000256" key="7">
    <source>
        <dbReference type="ARBA" id="ARBA00023239"/>
    </source>
</evidence>
<comment type="cofactor">
    <cofactor evidence="1">
        <name>Ca(2+)</name>
        <dbReference type="ChEBI" id="CHEBI:29108"/>
    </cofactor>
</comment>
<name>A0A227J2U1_VIBPH</name>
<evidence type="ECO:0000313" key="9">
    <source>
        <dbReference type="EMBL" id="OXE29431.1"/>
    </source>
</evidence>
<dbReference type="InterPro" id="IPR012334">
    <property type="entry name" value="Pectin_lyas_fold"/>
</dbReference>
<evidence type="ECO:0000256" key="4">
    <source>
        <dbReference type="ARBA" id="ARBA00022723"/>
    </source>
</evidence>
<organism evidence="9 10">
    <name type="scientific">Vibrio parahaemolyticus</name>
    <dbReference type="NCBI Taxonomy" id="670"/>
    <lineage>
        <taxon>Bacteria</taxon>
        <taxon>Pseudomonadati</taxon>
        <taxon>Pseudomonadota</taxon>
        <taxon>Gammaproteobacteria</taxon>
        <taxon>Vibrionales</taxon>
        <taxon>Vibrionaceae</taxon>
        <taxon>Vibrio</taxon>
    </lineage>
</organism>
<dbReference type="SUPFAM" id="SSF51126">
    <property type="entry name" value="Pectin lyase-like"/>
    <property type="match status" value="1"/>
</dbReference>
<dbReference type="GO" id="GO:0016837">
    <property type="term" value="F:carbon-oxygen lyase activity, acting on polysaccharides"/>
    <property type="evidence" value="ECO:0007669"/>
    <property type="project" value="TreeGrafter"/>
</dbReference>
<dbReference type="Gene3D" id="2.160.20.10">
    <property type="entry name" value="Single-stranded right-handed beta-helix, Pectin lyase-like"/>
    <property type="match status" value="1"/>
</dbReference>
<sequence length="105" mass="11581">RTLDVANKGGTIGNGFKLGGEGIPVPHVVKNSLSFNNNMDGFTDNFNPGALVLSDNVSIDNKRFNYLFRKSPYSGEIEQGTFTNNRSYRFHVSSKYDDVINSAKS</sequence>
<evidence type="ECO:0000256" key="5">
    <source>
        <dbReference type="ARBA" id="ARBA00022729"/>
    </source>
</evidence>
<evidence type="ECO:0008006" key="11">
    <source>
        <dbReference type="Google" id="ProtNLM"/>
    </source>
</evidence>
<accession>A0A227J2U1</accession>
<evidence type="ECO:0000256" key="6">
    <source>
        <dbReference type="ARBA" id="ARBA00022837"/>
    </source>
</evidence>
<evidence type="ECO:0000256" key="2">
    <source>
        <dbReference type="ARBA" id="ARBA00004613"/>
    </source>
</evidence>
<evidence type="ECO:0000256" key="1">
    <source>
        <dbReference type="ARBA" id="ARBA00001913"/>
    </source>
</evidence>
<protein>
    <recommendedName>
        <fullName evidence="11">Pectate lyase</fullName>
    </recommendedName>
</protein>
<dbReference type="GO" id="GO:0005576">
    <property type="term" value="C:extracellular region"/>
    <property type="evidence" value="ECO:0007669"/>
    <property type="project" value="UniProtKB-SubCell"/>
</dbReference>
<keyword evidence="7" id="KW-0456">Lyase</keyword>
<reference evidence="9 10" key="1">
    <citation type="journal article" date="2017" name="Appl. Environ. Microbiol.">
        <title>Parallel evolution of two clades of a major Atlantic endemic Vibrio parahaemolyticus pathogen lineage by independent acquisition of related pathogenicity islands.</title>
        <authorList>
            <person name="Xu F."/>
            <person name="Gonzalez-Escalona N."/>
            <person name="Drees K.P."/>
            <person name="Sebra R.P."/>
            <person name="Cooper V.S."/>
            <person name="Jones S.H."/>
            <person name="Whistler C.A."/>
        </authorList>
    </citation>
    <scope>NUCLEOTIDE SEQUENCE [LARGE SCALE GENOMIC DNA]</scope>
    <source>
        <strain evidence="9 10">MAVP-3</strain>
    </source>
</reference>